<dbReference type="PRINTS" id="PR00070">
    <property type="entry name" value="DHFR"/>
</dbReference>
<keyword evidence="5 7" id="KW-0521">NADP</keyword>
<dbReference type="Proteomes" id="UP001501446">
    <property type="component" value="Unassembled WGS sequence"/>
</dbReference>
<protein>
    <recommendedName>
        <fullName evidence="3 7">Dihydrofolate reductase</fullName>
        <ecNumber evidence="3 7">1.5.1.3</ecNumber>
    </recommendedName>
</protein>
<evidence type="ECO:0000256" key="1">
    <source>
        <dbReference type="ARBA" id="ARBA00004903"/>
    </source>
</evidence>
<dbReference type="EMBL" id="BAABLN010000022">
    <property type="protein sequence ID" value="GAA4698714.1"/>
    <property type="molecule type" value="Genomic_DNA"/>
</dbReference>
<dbReference type="PROSITE" id="PS51330">
    <property type="entry name" value="DHFR_2"/>
    <property type="match status" value="1"/>
</dbReference>
<dbReference type="InterPro" id="IPR024072">
    <property type="entry name" value="DHFR-like_dom_sf"/>
</dbReference>
<evidence type="ECO:0000256" key="2">
    <source>
        <dbReference type="ARBA" id="ARBA00009539"/>
    </source>
</evidence>
<dbReference type="Pfam" id="PF00186">
    <property type="entry name" value="DHFR_1"/>
    <property type="match status" value="1"/>
</dbReference>
<feature type="domain" description="DHFR" evidence="8">
    <location>
        <begin position="8"/>
        <end position="179"/>
    </location>
</feature>
<evidence type="ECO:0000256" key="3">
    <source>
        <dbReference type="ARBA" id="ARBA00012856"/>
    </source>
</evidence>
<organism evidence="9 10">
    <name type="scientific">Kocuria gwangalliensis</name>
    <dbReference type="NCBI Taxonomy" id="501592"/>
    <lineage>
        <taxon>Bacteria</taxon>
        <taxon>Bacillati</taxon>
        <taxon>Actinomycetota</taxon>
        <taxon>Actinomycetes</taxon>
        <taxon>Micrococcales</taxon>
        <taxon>Micrococcaceae</taxon>
        <taxon>Kocuria</taxon>
    </lineage>
</organism>
<dbReference type="PANTHER" id="PTHR48069">
    <property type="entry name" value="DIHYDROFOLATE REDUCTASE"/>
    <property type="match status" value="1"/>
</dbReference>
<comment type="pathway">
    <text evidence="1 7">Cofactor biosynthesis; tetrahydrofolate biosynthesis; 5,6,7,8-tetrahydrofolate from 7,8-dihydrofolate: step 1/1.</text>
</comment>
<comment type="catalytic activity">
    <reaction evidence="7">
        <text>(6S)-5,6,7,8-tetrahydrofolate + NADP(+) = 7,8-dihydrofolate + NADPH + H(+)</text>
        <dbReference type="Rhea" id="RHEA:15009"/>
        <dbReference type="ChEBI" id="CHEBI:15378"/>
        <dbReference type="ChEBI" id="CHEBI:57451"/>
        <dbReference type="ChEBI" id="CHEBI:57453"/>
        <dbReference type="ChEBI" id="CHEBI:57783"/>
        <dbReference type="ChEBI" id="CHEBI:58349"/>
        <dbReference type="EC" id="1.5.1.3"/>
    </reaction>
</comment>
<evidence type="ECO:0000313" key="9">
    <source>
        <dbReference type="EMBL" id="GAA4698714.1"/>
    </source>
</evidence>
<dbReference type="InterPro" id="IPR001796">
    <property type="entry name" value="DHFR_dom"/>
</dbReference>
<dbReference type="PIRSF" id="PIRSF000194">
    <property type="entry name" value="DHFR"/>
    <property type="match status" value="1"/>
</dbReference>
<comment type="similarity">
    <text evidence="2 7">Belongs to the dihydrofolate reductase family.</text>
</comment>
<keyword evidence="4 7" id="KW-0554">One-carbon metabolism</keyword>
<gene>
    <name evidence="9" type="ORF">GCM10025781_16030</name>
</gene>
<evidence type="ECO:0000256" key="5">
    <source>
        <dbReference type="ARBA" id="ARBA00022857"/>
    </source>
</evidence>
<sequence>MIGPNGPTVGAIWAQNPQGIIGKDGTIPWHVPEDLRFFSSTTTGHPVIMGRRTWESFPPRFRPLPGRPNIVVTSRPETVAGDGDNVWTAASYAQALELALSLLDDPNGEIWAIGGTRIWADALAHEALPLTRAYVTTVDLAVEGDTVAPRLDDTWRQRELADWAESSKGPRFRMDEYTRR</sequence>
<dbReference type="InterPro" id="IPR012259">
    <property type="entry name" value="DHFR"/>
</dbReference>
<accession>A0ABP8X0T3</accession>
<comment type="function">
    <text evidence="7">Key enzyme in folate metabolism. Catalyzes an essential reaction for de novo glycine and purine synthesis, and for DNA precursor synthesis.</text>
</comment>
<evidence type="ECO:0000259" key="8">
    <source>
        <dbReference type="PROSITE" id="PS51330"/>
    </source>
</evidence>
<comment type="caution">
    <text evidence="9">The sequence shown here is derived from an EMBL/GenBank/DDBJ whole genome shotgun (WGS) entry which is preliminary data.</text>
</comment>
<evidence type="ECO:0000256" key="4">
    <source>
        <dbReference type="ARBA" id="ARBA00022563"/>
    </source>
</evidence>
<dbReference type="SUPFAM" id="SSF53597">
    <property type="entry name" value="Dihydrofolate reductase-like"/>
    <property type="match status" value="1"/>
</dbReference>
<evidence type="ECO:0000313" key="10">
    <source>
        <dbReference type="Proteomes" id="UP001501446"/>
    </source>
</evidence>
<reference evidence="10" key="1">
    <citation type="journal article" date="2019" name="Int. J. Syst. Evol. Microbiol.">
        <title>The Global Catalogue of Microorganisms (GCM) 10K type strain sequencing project: providing services to taxonomists for standard genome sequencing and annotation.</title>
        <authorList>
            <consortium name="The Broad Institute Genomics Platform"/>
            <consortium name="The Broad Institute Genome Sequencing Center for Infectious Disease"/>
            <person name="Wu L."/>
            <person name="Ma J."/>
        </authorList>
    </citation>
    <scope>NUCLEOTIDE SEQUENCE [LARGE SCALE GENOMIC DNA]</scope>
    <source>
        <strain evidence="10">JCM 18958</strain>
    </source>
</reference>
<keyword evidence="6 7" id="KW-0560">Oxidoreductase</keyword>
<evidence type="ECO:0000256" key="6">
    <source>
        <dbReference type="ARBA" id="ARBA00023002"/>
    </source>
</evidence>
<dbReference type="PANTHER" id="PTHR48069:SF3">
    <property type="entry name" value="DIHYDROFOLATE REDUCTASE"/>
    <property type="match status" value="1"/>
</dbReference>
<evidence type="ECO:0000256" key="7">
    <source>
        <dbReference type="PIRNR" id="PIRNR000194"/>
    </source>
</evidence>
<dbReference type="EC" id="1.5.1.3" evidence="3 7"/>
<name>A0ABP8X0T3_9MICC</name>
<keyword evidence="10" id="KW-1185">Reference proteome</keyword>
<proteinExistence type="inferred from homology"/>
<dbReference type="Gene3D" id="3.40.430.10">
    <property type="entry name" value="Dihydrofolate Reductase, subunit A"/>
    <property type="match status" value="1"/>
</dbReference>
<dbReference type="CDD" id="cd00209">
    <property type="entry name" value="DHFR"/>
    <property type="match status" value="1"/>
</dbReference>